<dbReference type="Proteomes" id="UP000250028">
    <property type="component" value="Unassembled WGS sequence"/>
</dbReference>
<comment type="subcellular location">
    <subcellularLocation>
        <location evidence="1">Cell membrane</location>
        <topology evidence="1">Multi-pass membrane protein</topology>
    </subcellularLocation>
</comment>
<evidence type="ECO:0000256" key="1">
    <source>
        <dbReference type="ARBA" id="ARBA00004651"/>
    </source>
</evidence>
<keyword evidence="4 8" id="KW-0812">Transmembrane</keyword>
<protein>
    <submittedName>
        <fullName evidence="9">Urea transporter</fullName>
    </submittedName>
</protein>
<evidence type="ECO:0000256" key="8">
    <source>
        <dbReference type="SAM" id="Phobius"/>
    </source>
</evidence>
<dbReference type="Pfam" id="PF03253">
    <property type="entry name" value="UT"/>
    <property type="match status" value="1"/>
</dbReference>
<keyword evidence="3" id="KW-1003">Cell membrane</keyword>
<reference evidence="10" key="1">
    <citation type="submission" date="2016-10" db="EMBL/GenBank/DDBJ databases">
        <authorList>
            <person name="Varghese N."/>
            <person name="Submissions S."/>
        </authorList>
    </citation>
    <scope>NUCLEOTIDE SEQUENCE [LARGE SCALE GENOMIC DNA]</scope>
    <source>
        <strain evidence="10">DSM 22951</strain>
    </source>
</reference>
<dbReference type="GO" id="GO:0015204">
    <property type="term" value="F:urea transmembrane transporter activity"/>
    <property type="evidence" value="ECO:0007669"/>
    <property type="project" value="InterPro"/>
</dbReference>
<dbReference type="OrthoDB" id="3672812at2"/>
<dbReference type="Gene3D" id="1.10.3430.10">
    <property type="entry name" value="Ammonium transporter AmtB like domains"/>
    <property type="match status" value="1"/>
</dbReference>
<accession>A0A2Y9A265</accession>
<dbReference type="GO" id="GO:0005886">
    <property type="term" value="C:plasma membrane"/>
    <property type="evidence" value="ECO:0007669"/>
    <property type="project" value="UniProtKB-SubCell"/>
</dbReference>
<keyword evidence="5 8" id="KW-1133">Transmembrane helix</keyword>
<feature type="transmembrane region" description="Helical" evidence="8">
    <location>
        <begin position="61"/>
        <end position="80"/>
    </location>
</feature>
<evidence type="ECO:0000256" key="7">
    <source>
        <dbReference type="PIRSR" id="PIRSR016502-1"/>
    </source>
</evidence>
<feature type="transmembrane region" description="Helical" evidence="8">
    <location>
        <begin position="300"/>
        <end position="319"/>
    </location>
</feature>
<dbReference type="PANTHER" id="PTHR10464:SF4">
    <property type="entry name" value="UREA TRANSPORTER"/>
    <property type="match status" value="1"/>
</dbReference>
<evidence type="ECO:0000256" key="2">
    <source>
        <dbReference type="ARBA" id="ARBA00005914"/>
    </source>
</evidence>
<gene>
    <name evidence="9" type="ORF">SAMN04489750_3689</name>
</gene>
<keyword evidence="10" id="KW-1185">Reference proteome</keyword>
<dbReference type="PIRSF" id="PIRSF016502">
    <property type="entry name" value="Urea_transporter"/>
    <property type="match status" value="1"/>
</dbReference>
<evidence type="ECO:0000256" key="6">
    <source>
        <dbReference type="ARBA" id="ARBA00023136"/>
    </source>
</evidence>
<dbReference type="NCBIfam" id="TIGR03441">
    <property type="entry name" value="urea_trans_yut"/>
    <property type="match status" value="1"/>
</dbReference>
<dbReference type="RefSeq" id="WP_109688157.1">
    <property type="nucleotide sequence ID" value="NZ_QGDN01000001.1"/>
</dbReference>
<evidence type="ECO:0000313" key="10">
    <source>
        <dbReference type="Proteomes" id="UP000250028"/>
    </source>
</evidence>
<dbReference type="InterPro" id="IPR004937">
    <property type="entry name" value="Urea_transporter"/>
</dbReference>
<sequence length="347" mass="36060">MALTVAQDWDRLAKDNGGIGFVDTLLRGAGQVMFQDNPVTGLLFLVGITWGALAADQWEVAVGSVVALLIATITAKLLAVDQTAVRQGLYGFNGILVGAAVPTFLGTNSYMWVYLIVGAAVSTVVMMAIANIGATWGVPALTFPFVLTTWFLVLGAWSFNHIKPVALGPTGFPVAIDNNAAHVAVSASMLAETLFRNVAQVFLINNVVTGVIFVIALAVSSRWSAAFALLGSALAIATALVLGASGSGISNGLYGFSAVLTAIALGSIFYTPGWRVLAFTVLGTIFTVIIQGALNAALSPVGIPTFTAPFVFATWLFLLPKEKFMPIPHAPIAHDAVSTKTTSGASS</sequence>
<feature type="site" description="Important for channel permeability" evidence="7">
    <location>
        <position position="307"/>
    </location>
</feature>
<keyword evidence="6 8" id="KW-0472">Membrane</keyword>
<organism evidence="9 10">
    <name type="scientific">Branchiibius hedensis</name>
    <dbReference type="NCBI Taxonomy" id="672460"/>
    <lineage>
        <taxon>Bacteria</taxon>
        <taxon>Bacillati</taxon>
        <taxon>Actinomycetota</taxon>
        <taxon>Actinomycetes</taxon>
        <taxon>Micrococcales</taxon>
        <taxon>Dermacoccaceae</taxon>
        <taxon>Branchiibius</taxon>
    </lineage>
</organism>
<comment type="similarity">
    <text evidence="2">Belongs to the urea transporter family.</text>
</comment>
<evidence type="ECO:0000313" key="9">
    <source>
        <dbReference type="EMBL" id="SSA36297.1"/>
    </source>
</evidence>
<feature type="transmembrane region" description="Helical" evidence="8">
    <location>
        <begin position="111"/>
        <end position="133"/>
    </location>
</feature>
<feature type="transmembrane region" description="Helical" evidence="8">
    <location>
        <begin position="276"/>
        <end position="294"/>
    </location>
</feature>
<feature type="transmembrane region" description="Helical" evidence="8">
    <location>
        <begin position="87"/>
        <end position="105"/>
    </location>
</feature>
<evidence type="ECO:0000256" key="3">
    <source>
        <dbReference type="ARBA" id="ARBA00022475"/>
    </source>
</evidence>
<name>A0A2Y9A265_9MICO</name>
<feature type="transmembrane region" description="Helical" evidence="8">
    <location>
        <begin position="140"/>
        <end position="159"/>
    </location>
</feature>
<feature type="transmembrane region" description="Helical" evidence="8">
    <location>
        <begin position="226"/>
        <end position="246"/>
    </location>
</feature>
<dbReference type="InterPro" id="IPR017807">
    <property type="entry name" value="Urea_transporter_bac"/>
</dbReference>
<dbReference type="InterPro" id="IPR029020">
    <property type="entry name" value="Ammonium/urea_transptr"/>
</dbReference>
<feature type="transmembrane region" description="Helical" evidence="8">
    <location>
        <begin position="37"/>
        <end position="55"/>
    </location>
</feature>
<proteinExistence type="inferred from homology"/>
<dbReference type="EMBL" id="UESZ01000001">
    <property type="protein sequence ID" value="SSA36297.1"/>
    <property type="molecule type" value="Genomic_DNA"/>
</dbReference>
<dbReference type="PANTHER" id="PTHR10464">
    <property type="entry name" value="UREA TRANSPORTER"/>
    <property type="match status" value="1"/>
</dbReference>
<feature type="transmembrane region" description="Helical" evidence="8">
    <location>
        <begin position="198"/>
        <end position="219"/>
    </location>
</feature>
<evidence type="ECO:0000256" key="5">
    <source>
        <dbReference type="ARBA" id="ARBA00022989"/>
    </source>
</evidence>
<feature type="transmembrane region" description="Helical" evidence="8">
    <location>
        <begin position="252"/>
        <end position="269"/>
    </location>
</feature>
<evidence type="ECO:0000256" key="4">
    <source>
        <dbReference type="ARBA" id="ARBA00022692"/>
    </source>
</evidence>
<dbReference type="AlphaFoldDB" id="A0A2Y9A265"/>